<evidence type="ECO:0000313" key="2">
    <source>
        <dbReference type="EMBL" id="KAL5104350.1"/>
    </source>
</evidence>
<keyword evidence="3" id="KW-1185">Reference proteome</keyword>
<organism evidence="2 3">
    <name type="scientific">Taenia crassiceps</name>
    <dbReference type="NCBI Taxonomy" id="6207"/>
    <lineage>
        <taxon>Eukaryota</taxon>
        <taxon>Metazoa</taxon>
        <taxon>Spiralia</taxon>
        <taxon>Lophotrochozoa</taxon>
        <taxon>Platyhelminthes</taxon>
        <taxon>Cestoda</taxon>
        <taxon>Eucestoda</taxon>
        <taxon>Cyclophyllidea</taxon>
        <taxon>Taeniidae</taxon>
        <taxon>Taenia</taxon>
    </lineage>
</organism>
<evidence type="ECO:0000256" key="1">
    <source>
        <dbReference type="SAM" id="SignalP"/>
    </source>
</evidence>
<keyword evidence="1" id="KW-0732">Signal</keyword>
<accession>A0ABR4Q4Q4</accession>
<dbReference type="EMBL" id="JAKROA010000013">
    <property type="protein sequence ID" value="KAL5104350.1"/>
    <property type="molecule type" value="Genomic_DNA"/>
</dbReference>
<feature type="chain" id="PRO_5046185693" evidence="1">
    <location>
        <begin position="17"/>
        <end position="70"/>
    </location>
</feature>
<protein>
    <submittedName>
        <fullName evidence="2">Uncharacterized protein</fullName>
    </submittedName>
</protein>
<comment type="caution">
    <text evidence="2">The sequence shown here is derived from an EMBL/GenBank/DDBJ whole genome shotgun (WGS) entry which is preliminary data.</text>
</comment>
<gene>
    <name evidence="2" type="ORF">TcWFU_008996</name>
</gene>
<feature type="signal peptide" evidence="1">
    <location>
        <begin position="1"/>
        <end position="16"/>
    </location>
</feature>
<reference evidence="2 3" key="1">
    <citation type="journal article" date="2022" name="Front. Cell. Infect. Microbiol.">
        <title>The Genomes of Two Strains of Taenia crassiceps the Animal Model for the Study of Human Cysticercosis.</title>
        <authorList>
            <person name="Bobes R.J."/>
            <person name="Estrada K."/>
            <person name="Rios-Valencia D.G."/>
            <person name="Calderon-Gallegos A."/>
            <person name="de la Torre P."/>
            <person name="Carrero J.C."/>
            <person name="Sanchez-Flores A."/>
            <person name="Laclette J.P."/>
        </authorList>
    </citation>
    <scope>NUCLEOTIDE SEQUENCE [LARGE SCALE GENOMIC DNA]</scope>
    <source>
        <strain evidence="2">WFUcys</strain>
    </source>
</reference>
<dbReference type="Proteomes" id="UP001651158">
    <property type="component" value="Unassembled WGS sequence"/>
</dbReference>
<proteinExistence type="predicted"/>
<name>A0ABR4Q4Q4_9CEST</name>
<sequence length="70" mass="7878">MRLHLCLVVLVTAAAAEENGARGDARTRGVEAQETSTPPNFYWMLLEMATSFFPTKQAYERCLLARKEES</sequence>
<evidence type="ECO:0000313" key="3">
    <source>
        <dbReference type="Proteomes" id="UP001651158"/>
    </source>
</evidence>